<sequence>MSSPIPGDSSSLYERPEGEQIHLKDTPLEKPNAGFPTNTPTDPNPVVPGGGDSPGHVLRDRRRRCHHQFSRSEDCSEKGWGPEFFSYGEDPGTPIEMDSSTHYDAFASGPQSKPLQEPSHGTGPNQKPRGRRNARKSTQPAREPQSSGKIQKKKSERRQRHGKSSRTTLGQPIPPEIQRGLEGFREQLRLLEEQNQRRLQASQVLENRDANWTNNPWTIGLDCSLDYRYLQAIAHRLNITIPDTENVSKNIEPTMPKGNGKDPWGWVRSFAQYKRTSVVPRYAFRGAHRRKIGGDGLDITTWSSAERKQYNSDDKDPLSQKTIESLKEGLVSVLG</sequence>
<dbReference type="OrthoDB" id="5069028at2759"/>
<proteinExistence type="predicted"/>
<comment type="caution">
    <text evidence="2">The sequence shown here is derived from an EMBL/GenBank/DDBJ whole genome shotgun (WGS) entry which is preliminary data.</text>
</comment>
<dbReference type="EMBL" id="JAGMUV010000016">
    <property type="protein sequence ID" value="KAH7132784.1"/>
    <property type="molecule type" value="Genomic_DNA"/>
</dbReference>
<feature type="compositionally biased region" description="Basic and acidic residues" evidence="1">
    <location>
        <begin position="14"/>
        <end position="28"/>
    </location>
</feature>
<keyword evidence="3" id="KW-1185">Reference proteome</keyword>
<evidence type="ECO:0000256" key="1">
    <source>
        <dbReference type="SAM" id="MobiDB-lite"/>
    </source>
</evidence>
<evidence type="ECO:0000313" key="2">
    <source>
        <dbReference type="EMBL" id="KAH7132784.1"/>
    </source>
</evidence>
<feature type="compositionally biased region" description="Polar residues" evidence="1">
    <location>
        <begin position="1"/>
        <end position="12"/>
    </location>
</feature>
<feature type="compositionally biased region" description="Basic residues" evidence="1">
    <location>
        <begin position="59"/>
        <end position="69"/>
    </location>
</feature>
<protein>
    <submittedName>
        <fullName evidence="2">Uncharacterized protein</fullName>
    </submittedName>
</protein>
<gene>
    <name evidence="2" type="ORF">EDB81DRAFT_904820</name>
</gene>
<evidence type="ECO:0000313" key="3">
    <source>
        <dbReference type="Proteomes" id="UP000738349"/>
    </source>
</evidence>
<feature type="region of interest" description="Disordered" evidence="1">
    <location>
        <begin position="1"/>
        <end position="176"/>
    </location>
</feature>
<reference evidence="2" key="1">
    <citation type="journal article" date="2021" name="Nat. Commun.">
        <title>Genetic determinants of endophytism in the Arabidopsis root mycobiome.</title>
        <authorList>
            <person name="Mesny F."/>
            <person name="Miyauchi S."/>
            <person name="Thiergart T."/>
            <person name="Pickel B."/>
            <person name="Atanasova L."/>
            <person name="Karlsson M."/>
            <person name="Huettel B."/>
            <person name="Barry K.W."/>
            <person name="Haridas S."/>
            <person name="Chen C."/>
            <person name="Bauer D."/>
            <person name="Andreopoulos W."/>
            <person name="Pangilinan J."/>
            <person name="LaButti K."/>
            <person name="Riley R."/>
            <person name="Lipzen A."/>
            <person name="Clum A."/>
            <person name="Drula E."/>
            <person name="Henrissat B."/>
            <person name="Kohler A."/>
            <person name="Grigoriev I.V."/>
            <person name="Martin F.M."/>
            <person name="Hacquard S."/>
        </authorList>
    </citation>
    <scope>NUCLEOTIDE SEQUENCE</scope>
    <source>
        <strain evidence="2">MPI-CAGE-AT-0147</strain>
    </source>
</reference>
<accession>A0A9P9IVZ7</accession>
<dbReference type="AlphaFoldDB" id="A0A9P9IVZ7"/>
<organism evidence="2 3">
    <name type="scientific">Dactylonectria macrodidyma</name>
    <dbReference type="NCBI Taxonomy" id="307937"/>
    <lineage>
        <taxon>Eukaryota</taxon>
        <taxon>Fungi</taxon>
        <taxon>Dikarya</taxon>
        <taxon>Ascomycota</taxon>
        <taxon>Pezizomycotina</taxon>
        <taxon>Sordariomycetes</taxon>
        <taxon>Hypocreomycetidae</taxon>
        <taxon>Hypocreales</taxon>
        <taxon>Nectriaceae</taxon>
        <taxon>Dactylonectria</taxon>
    </lineage>
</organism>
<dbReference type="Proteomes" id="UP000738349">
    <property type="component" value="Unassembled WGS sequence"/>
</dbReference>
<name>A0A9P9IVZ7_9HYPO</name>
<feature type="compositionally biased region" description="Basic residues" evidence="1">
    <location>
        <begin position="150"/>
        <end position="164"/>
    </location>
</feature>
<feature type="compositionally biased region" description="Polar residues" evidence="1">
    <location>
        <begin position="136"/>
        <end position="149"/>
    </location>
</feature>